<dbReference type="AlphaFoldDB" id="A0A914QH17"/>
<keyword evidence="3" id="KW-1185">Reference proteome</keyword>
<evidence type="ECO:0000313" key="4">
    <source>
        <dbReference type="WBParaSite" id="PDA_v2.g31312.t1"/>
    </source>
</evidence>
<feature type="region of interest" description="Disordered" evidence="2">
    <location>
        <begin position="1"/>
        <end position="25"/>
    </location>
</feature>
<dbReference type="WBParaSite" id="PDA_v2.g31312.t1">
    <property type="protein sequence ID" value="PDA_v2.g31312.t1"/>
    <property type="gene ID" value="PDA_v2.g31312"/>
</dbReference>
<feature type="coiled-coil region" evidence="1">
    <location>
        <begin position="32"/>
        <end position="59"/>
    </location>
</feature>
<name>A0A914QH17_9BILA</name>
<feature type="compositionally biased region" description="Low complexity" evidence="2">
    <location>
        <begin position="183"/>
        <end position="194"/>
    </location>
</feature>
<protein>
    <submittedName>
        <fullName evidence="4">Uncharacterized protein</fullName>
    </submittedName>
</protein>
<feature type="compositionally biased region" description="Polar residues" evidence="2">
    <location>
        <begin position="1"/>
        <end position="13"/>
    </location>
</feature>
<feature type="compositionally biased region" description="Low complexity" evidence="2">
    <location>
        <begin position="267"/>
        <end position="280"/>
    </location>
</feature>
<proteinExistence type="predicted"/>
<feature type="compositionally biased region" description="Basic residues" evidence="2">
    <location>
        <begin position="396"/>
        <end position="408"/>
    </location>
</feature>
<reference evidence="4" key="1">
    <citation type="submission" date="2022-11" db="UniProtKB">
        <authorList>
            <consortium name="WormBaseParasite"/>
        </authorList>
    </citation>
    <scope>IDENTIFICATION</scope>
</reference>
<evidence type="ECO:0000256" key="1">
    <source>
        <dbReference type="SAM" id="Coils"/>
    </source>
</evidence>
<organism evidence="3 4">
    <name type="scientific">Panagrolaimus davidi</name>
    <dbReference type="NCBI Taxonomy" id="227884"/>
    <lineage>
        <taxon>Eukaryota</taxon>
        <taxon>Metazoa</taxon>
        <taxon>Ecdysozoa</taxon>
        <taxon>Nematoda</taxon>
        <taxon>Chromadorea</taxon>
        <taxon>Rhabditida</taxon>
        <taxon>Tylenchina</taxon>
        <taxon>Panagrolaimomorpha</taxon>
        <taxon>Panagrolaimoidea</taxon>
        <taxon>Panagrolaimidae</taxon>
        <taxon>Panagrolaimus</taxon>
    </lineage>
</organism>
<feature type="compositionally biased region" description="Polar residues" evidence="2">
    <location>
        <begin position="364"/>
        <end position="380"/>
    </location>
</feature>
<evidence type="ECO:0000256" key="2">
    <source>
        <dbReference type="SAM" id="MobiDB-lite"/>
    </source>
</evidence>
<feature type="compositionally biased region" description="Polar residues" evidence="2">
    <location>
        <begin position="281"/>
        <end position="291"/>
    </location>
</feature>
<evidence type="ECO:0000313" key="3">
    <source>
        <dbReference type="Proteomes" id="UP000887578"/>
    </source>
</evidence>
<sequence>MNEPSTSSFNGATNHPAIGSLSEDPPFLNKQILELKSQVDEMKLENEKLNQTIKNQKDLICSQAMTIMELQNNLGNRSDNLLGSKSMDDKLATMKAVETDLRLKNAELELKVEAEKKMHIELTLVKDNQIVQLQRENEANVKKIKDLEQNLTHIIKLKEEETNAIIAAQRKVIQDLKNEHVPSSKASSSNQRNSPTLNTPSISNNNDRQPKTPLLESRGLRSRRNMNGEKSKRRSSRSHQPVNYADDDDSDNGYLKSKPGPSRKLQSNSGSITSRSTSKTPSKQIHSDTVASSPSGDEGSDEDEEEEDSDFAVDEEEDDKSEYEEEKVEVKPLVSSEFEDTDVGARNSSATRKNTTRRKRFGSHDTTSSTASSVRNIQASNRKRKAETPPTEPKKLRPRLALRSKTNRHYNEDGDYQDNESDQEPQNVRRSRRAKPIVNYEETKVIY</sequence>
<feature type="compositionally biased region" description="Acidic residues" evidence="2">
    <location>
        <begin position="413"/>
        <end position="423"/>
    </location>
</feature>
<keyword evidence="1" id="KW-0175">Coiled coil</keyword>
<feature type="coiled-coil region" evidence="1">
    <location>
        <begin position="130"/>
        <end position="164"/>
    </location>
</feature>
<feature type="compositionally biased region" description="Polar residues" evidence="2">
    <location>
        <begin position="195"/>
        <end position="207"/>
    </location>
</feature>
<dbReference type="Proteomes" id="UP000887578">
    <property type="component" value="Unplaced"/>
</dbReference>
<feature type="compositionally biased region" description="Acidic residues" evidence="2">
    <location>
        <begin position="298"/>
        <end position="327"/>
    </location>
</feature>
<accession>A0A914QH17</accession>
<feature type="region of interest" description="Disordered" evidence="2">
    <location>
        <begin position="178"/>
        <end position="447"/>
    </location>
</feature>